<keyword evidence="2" id="KW-0282">Flagellum</keyword>
<keyword evidence="3" id="KW-1185">Reference proteome</keyword>
<accession>A0A7X0LKV8</accession>
<reference evidence="2 3" key="1">
    <citation type="submission" date="2020-08" db="EMBL/GenBank/DDBJ databases">
        <title>Genomic Encyclopedia of Type Strains, Phase IV (KMG-IV): sequencing the most valuable type-strain genomes for metagenomic binning, comparative biology and taxonomic classification.</title>
        <authorList>
            <person name="Goeker M."/>
        </authorList>
    </citation>
    <scope>NUCLEOTIDE SEQUENCE [LARGE SCALE GENOMIC DNA]</scope>
    <source>
        <strain evidence="2 3">DSM 103725</strain>
    </source>
</reference>
<keyword evidence="2" id="KW-0969">Cilium</keyword>
<sequence length="249" mass="27374">MRYRFRGLLRETGKAVEGHVEAPTVDQAYDLMADNGIVCEAMREDPRMGDFTTPGGQAPAGQPGAAPGEGGAPDEFTSAIDSALDTSSTQVNVDDLWRRYRGQKVRVIDRDKIRQRVMNVVTKALQQSVSGKDDRDQTLERVEEALGKMFGDNNNLTSELSPQQVAMEDQINRLNKVVMTMEKSMAQLTMAMRRGGGWGGGSADHSTRGDMIKAVKDPKNDKVLLEIFESNLKLQRGTKEKSPDPKASS</sequence>
<dbReference type="EMBL" id="JACHGY010000001">
    <property type="protein sequence ID" value="MBB6429348.1"/>
    <property type="molecule type" value="Genomic_DNA"/>
</dbReference>
<name>A0A7X0LKV8_9BACT</name>
<evidence type="ECO:0000256" key="1">
    <source>
        <dbReference type="SAM" id="MobiDB-lite"/>
    </source>
</evidence>
<feature type="compositionally biased region" description="Low complexity" evidence="1">
    <location>
        <begin position="54"/>
        <end position="66"/>
    </location>
</feature>
<gene>
    <name evidence="2" type="ORF">HNQ40_001154</name>
</gene>
<keyword evidence="2" id="KW-0966">Cell projection</keyword>
<proteinExistence type="predicted"/>
<dbReference type="Proteomes" id="UP000541810">
    <property type="component" value="Unassembled WGS sequence"/>
</dbReference>
<evidence type="ECO:0000313" key="2">
    <source>
        <dbReference type="EMBL" id="MBB6429348.1"/>
    </source>
</evidence>
<feature type="region of interest" description="Disordered" evidence="1">
    <location>
        <begin position="47"/>
        <end position="77"/>
    </location>
</feature>
<organism evidence="2 3">
    <name type="scientific">Algisphaera agarilytica</name>
    <dbReference type="NCBI Taxonomy" id="1385975"/>
    <lineage>
        <taxon>Bacteria</taxon>
        <taxon>Pseudomonadati</taxon>
        <taxon>Planctomycetota</taxon>
        <taxon>Phycisphaerae</taxon>
        <taxon>Phycisphaerales</taxon>
        <taxon>Phycisphaeraceae</taxon>
        <taxon>Algisphaera</taxon>
    </lineage>
</organism>
<comment type="caution">
    <text evidence="2">The sequence shown here is derived from an EMBL/GenBank/DDBJ whole genome shotgun (WGS) entry which is preliminary data.</text>
</comment>
<evidence type="ECO:0000313" key="3">
    <source>
        <dbReference type="Proteomes" id="UP000541810"/>
    </source>
</evidence>
<protein>
    <submittedName>
        <fullName evidence="2">Flagellar hook-basal body complex protein FliE</fullName>
    </submittedName>
</protein>
<dbReference type="RefSeq" id="WP_184676932.1">
    <property type="nucleotide sequence ID" value="NZ_JACHGY010000001.1"/>
</dbReference>
<dbReference type="AlphaFoldDB" id="A0A7X0LKV8"/>